<organism evidence="2 3">
    <name type="scientific">Siminovitchia thermophila</name>
    <dbReference type="NCBI Taxonomy" id="1245522"/>
    <lineage>
        <taxon>Bacteria</taxon>
        <taxon>Bacillati</taxon>
        <taxon>Bacillota</taxon>
        <taxon>Bacilli</taxon>
        <taxon>Bacillales</taxon>
        <taxon>Bacillaceae</taxon>
        <taxon>Siminovitchia</taxon>
    </lineage>
</organism>
<evidence type="ECO:0000313" key="3">
    <source>
        <dbReference type="Proteomes" id="UP000823485"/>
    </source>
</evidence>
<keyword evidence="3" id="KW-1185">Reference proteome</keyword>
<feature type="region of interest" description="Disordered" evidence="1">
    <location>
        <begin position="49"/>
        <end position="76"/>
    </location>
</feature>
<proteinExistence type="predicted"/>
<dbReference type="Proteomes" id="UP000823485">
    <property type="component" value="Unassembled WGS sequence"/>
</dbReference>
<sequence length="147" mass="16373">METANKRTHSHIGIRNCRVPSQYVRSAEGYSAAAEPCWRMEKPWTLSKPARGTLPLNPFQKTPPTPSIFEGAPSPVGRSKQSFDNAKRVWGLVWLSIYFCSLCSLGKTALAPLPQKYIDNHHMSPSPSNAPPIQNKKDSNCHPLTFL</sequence>
<comment type="caution">
    <text evidence="2">The sequence shown here is derived from an EMBL/GenBank/DDBJ whole genome shotgun (WGS) entry which is preliminary data.</text>
</comment>
<accession>A0ABS2RED1</accession>
<evidence type="ECO:0000256" key="1">
    <source>
        <dbReference type="SAM" id="MobiDB-lite"/>
    </source>
</evidence>
<protein>
    <submittedName>
        <fullName evidence="2">Uncharacterized protein</fullName>
    </submittedName>
</protein>
<reference evidence="2 3" key="1">
    <citation type="submission" date="2021-01" db="EMBL/GenBank/DDBJ databases">
        <title>Genomic Encyclopedia of Type Strains, Phase IV (KMG-IV): sequencing the most valuable type-strain genomes for metagenomic binning, comparative biology and taxonomic classification.</title>
        <authorList>
            <person name="Goeker M."/>
        </authorList>
    </citation>
    <scope>NUCLEOTIDE SEQUENCE [LARGE SCALE GENOMIC DNA]</scope>
    <source>
        <strain evidence="2 3">DSM 105453</strain>
    </source>
</reference>
<evidence type="ECO:0000313" key="2">
    <source>
        <dbReference type="EMBL" id="MBM7717705.1"/>
    </source>
</evidence>
<gene>
    <name evidence="2" type="ORF">JOC94_004736</name>
</gene>
<name>A0ABS2RED1_9BACI</name>
<dbReference type="EMBL" id="JAFBFH010000072">
    <property type="protein sequence ID" value="MBM7717705.1"/>
    <property type="molecule type" value="Genomic_DNA"/>
</dbReference>